<feature type="transmembrane region" description="Helical" evidence="1">
    <location>
        <begin position="89"/>
        <end position="109"/>
    </location>
</feature>
<feature type="transmembrane region" description="Helical" evidence="1">
    <location>
        <begin position="213"/>
        <end position="235"/>
    </location>
</feature>
<keyword evidence="4" id="KW-0808">Transferase</keyword>
<reference evidence="4 5" key="1">
    <citation type="journal article" date="2019" name="Int. J. Syst. Evol. Microbiol.">
        <title>The Global Catalogue of Microorganisms (GCM) 10K type strain sequencing project: providing services to taxonomists for standard genome sequencing and annotation.</title>
        <authorList>
            <consortium name="The Broad Institute Genomics Platform"/>
            <consortium name="The Broad Institute Genome Sequencing Center for Infectious Disease"/>
            <person name="Wu L."/>
            <person name="Ma J."/>
        </authorList>
    </citation>
    <scope>NUCLEOTIDE SEQUENCE [LARGE SCALE GENOMIC DNA]</scope>
    <source>
        <strain evidence="4 5">JCM 16117</strain>
    </source>
</reference>
<feature type="transmembrane region" description="Helical" evidence="1">
    <location>
        <begin position="375"/>
        <end position="397"/>
    </location>
</feature>
<keyword evidence="4" id="KW-0012">Acyltransferase</keyword>
<dbReference type="InterPro" id="IPR043968">
    <property type="entry name" value="SGNH"/>
</dbReference>
<comment type="caution">
    <text evidence="4">The sequence shown here is derived from an EMBL/GenBank/DDBJ whole genome shotgun (WGS) entry which is preliminary data.</text>
</comment>
<feature type="transmembrane region" description="Helical" evidence="1">
    <location>
        <begin position="188"/>
        <end position="207"/>
    </location>
</feature>
<feature type="domain" description="SGNH" evidence="3">
    <location>
        <begin position="471"/>
        <end position="692"/>
    </location>
</feature>
<dbReference type="Pfam" id="PF01757">
    <property type="entry name" value="Acyl_transf_3"/>
    <property type="match status" value="1"/>
</dbReference>
<proteinExistence type="predicted"/>
<name>A0ABN3D9L8_9MICO</name>
<evidence type="ECO:0000313" key="4">
    <source>
        <dbReference type="EMBL" id="GAA2225263.1"/>
    </source>
</evidence>
<accession>A0ABN3D9L8</accession>
<feature type="transmembrane region" description="Helical" evidence="1">
    <location>
        <begin position="47"/>
        <end position="68"/>
    </location>
</feature>
<dbReference type="InterPro" id="IPR002656">
    <property type="entry name" value="Acyl_transf_3_dom"/>
</dbReference>
<dbReference type="GO" id="GO:0016746">
    <property type="term" value="F:acyltransferase activity"/>
    <property type="evidence" value="ECO:0007669"/>
    <property type="project" value="UniProtKB-KW"/>
</dbReference>
<evidence type="ECO:0000259" key="2">
    <source>
        <dbReference type="Pfam" id="PF01757"/>
    </source>
</evidence>
<feature type="transmembrane region" description="Helical" evidence="1">
    <location>
        <begin position="163"/>
        <end position="181"/>
    </location>
</feature>
<feature type="domain" description="Acyltransferase 3" evidence="2">
    <location>
        <begin position="24"/>
        <end position="353"/>
    </location>
</feature>
<evidence type="ECO:0000313" key="5">
    <source>
        <dbReference type="Proteomes" id="UP001500929"/>
    </source>
</evidence>
<keyword evidence="5" id="KW-1185">Reference proteome</keyword>
<dbReference type="EMBL" id="BAAAQY010000002">
    <property type="protein sequence ID" value="GAA2225263.1"/>
    <property type="molecule type" value="Genomic_DNA"/>
</dbReference>
<keyword evidence="1" id="KW-0812">Transmembrane</keyword>
<sequence length="710" mass="77421">MDPMETKTGRAPTATRPDHFLPHLQGLRAIAVLLVVVYHFWPGRLTGGYIGVDVFFVISGFLITQQLTRQLERTDRIALPSFYAKRARRLLPAAITVLIFASLMTLFVMPLSSLTENVREILASTFYVENWVLALNSVDYLAAANEASLVQHYWSLSLEEQFYLFWPVLLLGASVFAVKFLKGRRWAALITVLAVVGVVSFALSVVMTAVDPAAAYFVTYTRVWEFAVGGALALLPRLRPTRAWQSNLLGYGGIVVVLACGYLFDAATPFPGYMAAIPVLGTAAIIVAHHRERPWDAGRVLSFRPVSFIGDISYSLYLWHWPLIVIAPYIPGWGLSIWNRIALFLFCFVIAWATKRFIEDPARTWRFFTVRRPRTTLFAVIGAMAVSTLVVTGAWAVQQPKYEAEATQLAATLADPPDCFGAASGPTDGLTAIDPLCVNPELADVIIPSPGFGNADRPDHPECLSTLNDATVRDCEFGSDDPDAPRIALIGDSHAYALMDPFIEMAERNGWHLTTYLKGGCPWTTTPLSARDAFAVSCDDWRASLTADLTAAEPFDAVFTAALTDRNVPNTANDEEVGAVGYAAAWSQVLDAGTPIVTVVDNPGWPDDPNKCLRTEDASSCTVPRDEGLAELDPIAIAARSAIDSGQDVTLLDFSDTYCTATECPAVVGGANVYRDTDHLTRTFAFTLEPFLERAMTDALTRSPAAVAAG</sequence>
<feature type="transmembrane region" description="Helical" evidence="1">
    <location>
        <begin position="270"/>
        <end position="288"/>
    </location>
</feature>
<feature type="transmembrane region" description="Helical" evidence="1">
    <location>
        <begin position="337"/>
        <end position="354"/>
    </location>
</feature>
<feature type="transmembrane region" description="Helical" evidence="1">
    <location>
        <begin position="308"/>
        <end position="331"/>
    </location>
</feature>
<dbReference type="Pfam" id="PF19040">
    <property type="entry name" value="SGNH"/>
    <property type="match status" value="1"/>
</dbReference>
<dbReference type="PANTHER" id="PTHR23028:SF53">
    <property type="entry name" value="ACYL_TRANSF_3 DOMAIN-CONTAINING PROTEIN"/>
    <property type="match status" value="1"/>
</dbReference>
<protein>
    <submittedName>
        <fullName evidence="4">Acyltransferase family protein</fullName>
    </submittedName>
</protein>
<dbReference type="Proteomes" id="UP001500929">
    <property type="component" value="Unassembled WGS sequence"/>
</dbReference>
<gene>
    <name evidence="4" type="ORF">GCM10009851_06210</name>
</gene>
<dbReference type="InterPro" id="IPR050879">
    <property type="entry name" value="Acyltransferase_3"/>
</dbReference>
<feature type="transmembrane region" description="Helical" evidence="1">
    <location>
        <begin position="247"/>
        <end position="264"/>
    </location>
</feature>
<feature type="transmembrane region" description="Helical" evidence="1">
    <location>
        <begin position="20"/>
        <end position="41"/>
    </location>
</feature>
<evidence type="ECO:0000256" key="1">
    <source>
        <dbReference type="SAM" id="Phobius"/>
    </source>
</evidence>
<dbReference type="PANTHER" id="PTHR23028">
    <property type="entry name" value="ACETYLTRANSFERASE"/>
    <property type="match status" value="1"/>
</dbReference>
<organism evidence="4 5">
    <name type="scientific">Herbiconiux moechotypicola</name>
    <dbReference type="NCBI Taxonomy" id="637393"/>
    <lineage>
        <taxon>Bacteria</taxon>
        <taxon>Bacillati</taxon>
        <taxon>Actinomycetota</taxon>
        <taxon>Actinomycetes</taxon>
        <taxon>Micrococcales</taxon>
        <taxon>Microbacteriaceae</taxon>
        <taxon>Herbiconiux</taxon>
    </lineage>
</organism>
<evidence type="ECO:0000259" key="3">
    <source>
        <dbReference type="Pfam" id="PF19040"/>
    </source>
</evidence>
<keyword evidence="1" id="KW-0472">Membrane</keyword>
<keyword evidence="1" id="KW-1133">Transmembrane helix</keyword>